<evidence type="ECO:0000256" key="6">
    <source>
        <dbReference type="ARBA" id="ARBA00022777"/>
    </source>
</evidence>
<sequence>MDTELDMGKYGVSSSRSKKKAGSQASGWNVEDNSTATLISDFKRLNIDKERLERYADEAGDARYASKINTKKLRESSISKTLANIDLSMQVDLCFVLDCTGSMGRHIAAAKDCILQVVNYMERTNPSIKLWVGFCGYRDHCDSSKRIQIFNFTNSYSQFKRYISNEVPATGGGDEPEDVLGGLNAAVNNMNWRHTTRVLLHVGDAPPHGRRFTSLSDSYPHGDPNGLTAESVLGKMKSANIIYYFGKITDKTDKMLRVFSSIIGEFPVFELSTIGGDPNALINKFFKATCTAIASSVSLTSTMEKGAKGVYMQQKKKLEMDPNQPKWHTLPVETGKVSYYRLPESLSDIKNPDYFTNKSNLINQNFSYKRAPKPFSVGAERYAYYALNVTNGASDKNVMKEYLDVGKKANSIERYLETVEVSTVAHFLSLKFNSAAERVDIHRKVKFLKVQLLRKTSGSDTRCYTVERLFNGAEFKRFNVNSGVITEFHSTLEAFAHFTYEHTGGYLVVYDLQGIELEDKFLLTDPAVHCTDSLRFGRTNLGKKGIEKCFLANHKCSSVCQKLGLTPRS</sequence>
<gene>
    <name evidence="9" type="ORF">C1645_762750</name>
</gene>
<dbReference type="Proteomes" id="UP000265703">
    <property type="component" value="Unassembled WGS sequence"/>
</dbReference>
<evidence type="ECO:0000256" key="1">
    <source>
        <dbReference type="ARBA" id="ARBA00004613"/>
    </source>
</evidence>
<reference evidence="9 10" key="1">
    <citation type="submission" date="2018-06" db="EMBL/GenBank/DDBJ databases">
        <title>Comparative genomics reveals the genomic features of Rhizophagus irregularis, R. cerebriforme, R. diaphanum and Gigaspora rosea, and their symbiotic lifestyle signature.</title>
        <authorList>
            <person name="Morin E."/>
            <person name="San Clemente H."/>
            <person name="Chen E.C.H."/>
            <person name="De La Providencia I."/>
            <person name="Hainaut M."/>
            <person name="Kuo A."/>
            <person name="Kohler A."/>
            <person name="Murat C."/>
            <person name="Tang N."/>
            <person name="Roy S."/>
            <person name="Loubradou J."/>
            <person name="Henrissat B."/>
            <person name="Grigoriev I.V."/>
            <person name="Corradi N."/>
            <person name="Roux C."/>
            <person name="Martin F.M."/>
        </authorList>
    </citation>
    <scope>NUCLEOTIDE SEQUENCE [LARGE SCALE GENOMIC DNA]</scope>
    <source>
        <strain evidence="9 10">DAOM 227022</strain>
    </source>
</reference>
<dbReference type="CDD" id="cd00198">
    <property type="entry name" value="vWFA"/>
    <property type="match status" value="1"/>
</dbReference>
<feature type="domain" description="Alpha-type protein kinase" evidence="8">
    <location>
        <begin position="346"/>
        <end position="568"/>
    </location>
</feature>
<dbReference type="EMBL" id="QKYT01000107">
    <property type="protein sequence ID" value="RIA93303.1"/>
    <property type="molecule type" value="Genomic_DNA"/>
</dbReference>
<comment type="caution">
    <text evidence="9">The sequence shown here is derived from an EMBL/GenBank/DDBJ whole genome shotgun (WGS) entry which is preliminary data.</text>
</comment>
<dbReference type="GO" id="GO:0004674">
    <property type="term" value="F:protein serine/threonine kinase activity"/>
    <property type="evidence" value="ECO:0007669"/>
    <property type="project" value="UniProtKB-KW"/>
</dbReference>
<name>A0A397T561_9GLOM</name>
<dbReference type="Gene3D" id="3.30.200.20">
    <property type="entry name" value="Phosphorylase Kinase, domain 1"/>
    <property type="match status" value="1"/>
</dbReference>
<dbReference type="Pfam" id="PF02816">
    <property type="entry name" value="Alpha_kinase"/>
    <property type="match status" value="1"/>
</dbReference>
<keyword evidence="5" id="KW-0732">Signal</keyword>
<proteinExistence type="predicted"/>
<dbReference type="SMART" id="SM00811">
    <property type="entry name" value="Alpha_kinase"/>
    <property type="match status" value="1"/>
</dbReference>
<keyword evidence="3" id="KW-0723">Serine/threonine-protein kinase</keyword>
<dbReference type="GO" id="GO:0005524">
    <property type="term" value="F:ATP binding"/>
    <property type="evidence" value="ECO:0007669"/>
    <property type="project" value="InterPro"/>
</dbReference>
<keyword evidence="4" id="KW-0808">Transferase</keyword>
<keyword evidence="6 9" id="KW-0418">Kinase</keyword>
<evidence type="ECO:0000256" key="3">
    <source>
        <dbReference type="ARBA" id="ARBA00022527"/>
    </source>
</evidence>
<dbReference type="PANTHER" id="PTHR47763:SF4">
    <property type="entry name" value="ALPHA-PROTEIN KINASE VWKA"/>
    <property type="match status" value="1"/>
</dbReference>
<evidence type="ECO:0000313" key="9">
    <source>
        <dbReference type="EMBL" id="RIA93303.1"/>
    </source>
</evidence>
<evidence type="ECO:0000259" key="8">
    <source>
        <dbReference type="PROSITE" id="PS51158"/>
    </source>
</evidence>
<organism evidence="9 10">
    <name type="scientific">Glomus cerebriforme</name>
    <dbReference type="NCBI Taxonomy" id="658196"/>
    <lineage>
        <taxon>Eukaryota</taxon>
        <taxon>Fungi</taxon>
        <taxon>Fungi incertae sedis</taxon>
        <taxon>Mucoromycota</taxon>
        <taxon>Glomeromycotina</taxon>
        <taxon>Glomeromycetes</taxon>
        <taxon>Glomerales</taxon>
        <taxon>Glomeraceae</taxon>
        <taxon>Glomus</taxon>
    </lineage>
</organism>
<dbReference type="STRING" id="658196.A0A397T561"/>
<evidence type="ECO:0000313" key="10">
    <source>
        <dbReference type="Proteomes" id="UP000265703"/>
    </source>
</evidence>
<protein>
    <submittedName>
        <fullName evidence="9">Kinase-like domain-containing protein</fullName>
    </submittedName>
</protein>
<dbReference type="OrthoDB" id="301415at2759"/>
<dbReference type="PANTHER" id="PTHR47763">
    <property type="entry name" value="ALPHA-PROTEIN KINASE VWKA"/>
    <property type="match status" value="1"/>
</dbReference>
<dbReference type="InterPro" id="IPR052969">
    <property type="entry name" value="Thr-specific_kinase-like"/>
</dbReference>
<dbReference type="AlphaFoldDB" id="A0A397T561"/>
<keyword evidence="2" id="KW-0964">Secreted</keyword>
<dbReference type="Gene3D" id="3.40.50.410">
    <property type="entry name" value="von Willebrand factor, type A domain"/>
    <property type="match status" value="1"/>
</dbReference>
<dbReference type="InterPro" id="IPR011009">
    <property type="entry name" value="Kinase-like_dom_sf"/>
</dbReference>
<feature type="region of interest" description="Disordered" evidence="7">
    <location>
        <begin position="1"/>
        <end position="28"/>
    </location>
</feature>
<dbReference type="Gene3D" id="3.20.200.10">
    <property type="entry name" value="MHCK/EF2 kinase"/>
    <property type="match status" value="1"/>
</dbReference>
<dbReference type="SUPFAM" id="SSF56112">
    <property type="entry name" value="Protein kinase-like (PK-like)"/>
    <property type="match status" value="1"/>
</dbReference>
<keyword evidence="10" id="KW-1185">Reference proteome</keyword>
<dbReference type="InterPro" id="IPR004166">
    <property type="entry name" value="a-kinase_dom"/>
</dbReference>
<dbReference type="Pfam" id="PF25106">
    <property type="entry name" value="VWA_4"/>
    <property type="match status" value="1"/>
</dbReference>
<evidence type="ECO:0000256" key="7">
    <source>
        <dbReference type="SAM" id="MobiDB-lite"/>
    </source>
</evidence>
<dbReference type="PROSITE" id="PS51158">
    <property type="entry name" value="ALPHA_KINASE"/>
    <property type="match status" value="1"/>
</dbReference>
<dbReference type="InterPro" id="IPR056861">
    <property type="entry name" value="HMCN1-like_VWA"/>
</dbReference>
<evidence type="ECO:0000256" key="5">
    <source>
        <dbReference type="ARBA" id="ARBA00022729"/>
    </source>
</evidence>
<dbReference type="InterPro" id="IPR036465">
    <property type="entry name" value="vWFA_dom_sf"/>
</dbReference>
<dbReference type="SUPFAM" id="SSF53300">
    <property type="entry name" value="vWA-like"/>
    <property type="match status" value="1"/>
</dbReference>
<evidence type="ECO:0000256" key="4">
    <source>
        <dbReference type="ARBA" id="ARBA00022679"/>
    </source>
</evidence>
<evidence type="ECO:0000256" key="2">
    <source>
        <dbReference type="ARBA" id="ARBA00022525"/>
    </source>
</evidence>
<comment type="subcellular location">
    <subcellularLocation>
        <location evidence="1">Secreted</location>
    </subcellularLocation>
</comment>
<accession>A0A397T561</accession>